<dbReference type="InterPro" id="IPR017449">
    <property type="entry name" value="Pro-tRNA_synth_II"/>
</dbReference>
<evidence type="ECO:0000259" key="12">
    <source>
        <dbReference type="PROSITE" id="PS50862"/>
    </source>
</evidence>
<feature type="compositionally biased region" description="Basic and acidic residues" evidence="10">
    <location>
        <begin position="1736"/>
        <end position="1752"/>
    </location>
</feature>
<dbReference type="Gene3D" id="3.40.50.800">
    <property type="entry name" value="Anticodon-binding domain"/>
    <property type="match status" value="1"/>
</dbReference>
<evidence type="ECO:0000256" key="8">
    <source>
        <dbReference type="ARBA" id="ARBA00047671"/>
    </source>
</evidence>
<feature type="compositionally biased region" description="Basic and acidic residues" evidence="10">
    <location>
        <begin position="2199"/>
        <end position="2210"/>
    </location>
</feature>
<dbReference type="SMART" id="SM00946">
    <property type="entry name" value="ProRS-C_1"/>
    <property type="match status" value="1"/>
</dbReference>
<evidence type="ECO:0000313" key="13">
    <source>
        <dbReference type="EMBL" id="SBQ41830.1"/>
    </source>
</evidence>
<dbReference type="InterPro" id="IPR033721">
    <property type="entry name" value="ProRS_core_arch_euk"/>
</dbReference>
<keyword evidence="9" id="KW-0040">ANK repeat</keyword>
<dbReference type="HAMAP" id="MF_01571">
    <property type="entry name" value="Pro_tRNA_synth_type3"/>
    <property type="match status" value="1"/>
</dbReference>
<reference evidence="13" key="1">
    <citation type="submission" date="2016-05" db="EMBL/GenBank/DDBJ databases">
        <authorList>
            <person name="Lavstsen T."/>
            <person name="Jespersen J.S."/>
        </authorList>
    </citation>
    <scope>NUCLEOTIDE SEQUENCE</scope>
    <source>
        <tissue evidence="13">Brain</tissue>
    </source>
</reference>
<feature type="compositionally biased region" description="Polar residues" evidence="10">
    <location>
        <begin position="936"/>
        <end position="950"/>
    </location>
</feature>
<dbReference type="FunFam" id="1.10.533.10:FF:000002">
    <property type="entry name" value="Ankyrin-3 isoform 2"/>
    <property type="match status" value="1"/>
</dbReference>
<feature type="compositionally biased region" description="Low complexity" evidence="10">
    <location>
        <begin position="1186"/>
        <end position="1197"/>
    </location>
</feature>
<feature type="compositionally biased region" description="Basic and acidic residues" evidence="10">
    <location>
        <begin position="1396"/>
        <end position="1421"/>
    </location>
</feature>
<dbReference type="GO" id="GO:0007165">
    <property type="term" value="P:signal transduction"/>
    <property type="evidence" value="ECO:0007669"/>
    <property type="project" value="InterPro"/>
</dbReference>
<feature type="compositionally biased region" description="Low complexity" evidence="10">
    <location>
        <begin position="1783"/>
        <end position="1794"/>
    </location>
</feature>
<keyword evidence="2" id="KW-0436">Ligase</keyword>
<dbReference type="Pfam" id="PF12796">
    <property type="entry name" value="Ank_2"/>
    <property type="match status" value="1"/>
</dbReference>
<keyword evidence="3" id="KW-0547">Nucleotide-binding</keyword>
<dbReference type="InterPro" id="IPR002110">
    <property type="entry name" value="Ankyrin_rpt"/>
</dbReference>
<name>A0A1A8E5S8_NOTKA</name>
<feature type="compositionally biased region" description="Basic and acidic residues" evidence="10">
    <location>
        <begin position="865"/>
        <end position="877"/>
    </location>
</feature>
<dbReference type="PRINTS" id="PR01046">
    <property type="entry name" value="TRNASYNTHPRO"/>
</dbReference>
<dbReference type="InterPro" id="IPR045864">
    <property type="entry name" value="aa-tRNA-synth_II/BPL/LPL"/>
</dbReference>
<dbReference type="SMART" id="SM00248">
    <property type="entry name" value="ANK"/>
    <property type="match status" value="3"/>
</dbReference>
<reference evidence="13" key="2">
    <citation type="submission" date="2016-06" db="EMBL/GenBank/DDBJ databases">
        <title>The genome of a short-lived fish provides insights into sex chromosome evolution and the genetic control of aging.</title>
        <authorList>
            <person name="Reichwald K."/>
            <person name="Felder M."/>
            <person name="Petzold A."/>
            <person name="Koch P."/>
            <person name="Groth M."/>
            <person name="Platzer M."/>
        </authorList>
    </citation>
    <scope>NUCLEOTIDE SEQUENCE</scope>
    <source>
        <tissue evidence="13">Brain</tissue>
    </source>
</reference>
<dbReference type="Gene3D" id="3.30.110.30">
    <property type="entry name" value="C-terminal domain of ProRS"/>
    <property type="match status" value="1"/>
</dbReference>
<dbReference type="InterPro" id="IPR000488">
    <property type="entry name" value="Death_dom"/>
</dbReference>
<dbReference type="InterPro" id="IPR040745">
    <property type="entry name" value="Ankyrin_UPA"/>
</dbReference>
<evidence type="ECO:0000256" key="9">
    <source>
        <dbReference type="PROSITE-ProRule" id="PRU00023"/>
    </source>
</evidence>
<feature type="compositionally biased region" description="Polar residues" evidence="10">
    <location>
        <begin position="1374"/>
        <end position="1384"/>
    </location>
</feature>
<feature type="compositionally biased region" description="Basic and acidic residues" evidence="10">
    <location>
        <begin position="1258"/>
        <end position="1286"/>
    </location>
</feature>
<dbReference type="PROSITE" id="PS50017">
    <property type="entry name" value="DEATH_DOMAIN"/>
    <property type="match status" value="1"/>
</dbReference>
<dbReference type="Pfam" id="PF03129">
    <property type="entry name" value="HGTP_anticodon"/>
    <property type="match status" value="1"/>
</dbReference>
<dbReference type="Gene3D" id="3.30.930.10">
    <property type="entry name" value="Bira Bifunctional Protein, Domain 2"/>
    <property type="match status" value="1"/>
</dbReference>
<feature type="compositionally biased region" description="Basic and acidic residues" evidence="10">
    <location>
        <begin position="1629"/>
        <end position="1638"/>
    </location>
</feature>
<dbReference type="InterPro" id="IPR006195">
    <property type="entry name" value="aa-tRNA-synth_II"/>
</dbReference>
<dbReference type="Pfam" id="PF00531">
    <property type="entry name" value="Death"/>
    <property type="match status" value="1"/>
</dbReference>
<feature type="compositionally biased region" description="Polar residues" evidence="10">
    <location>
        <begin position="1704"/>
        <end position="1723"/>
    </location>
</feature>
<keyword evidence="5" id="KW-0648">Protein biosynthesis</keyword>
<feature type="compositionally biased region" description="Polar residues" evidence="10">
    <location>
        <begin position="1905"/>
        <end position="1914"/>
    </location>
</feature>
<feature type="compositionally biased region" description="Polar residues" evidence="10">
    <location>
        <begin position="912"/>
        <end position="923"/>
    </location>
</feature>
<feature type="compositionally biased region" description="Polar residues" evidence="10">
    <location>
        <begin position="756"/>
        <end position="765"/>
    </location>
</feature>
<feature type="region of interest" description="Disordered" evidence="10">
    <location>
        <begin position="1258"/>
        <end position="1447"/>
    </location>
</feature>
<evidence type="ECO:0000256" key="10">
    <source>
        <dbReference type="SAM" id="MobiDB-lite"/>
    </source>
</evidence>
<protein>
    <recommendedName>
        <fullName evidence="1">proline--tRNA ligase</fullName>
        <ecNumber evidence="1">6.1.1.15</ecNumber>
    </recommendedName>
    <alternativeName>
        <fullName evidence="7">Prolyl-tRNA synthetase</fullName>
    </alternativeName>
</protein>
<evidence type="ECO:0000256" key="3">
    <source>
        <dbReference type="ARBA" id="ARBA00022741"/>
    </source>
</evidence>
<evidence type="ECO:0000256" key="6">
    <source>
        <dbReference type="ARBA" id="ARBA00023146"/>
    </source>
</evidence>
<dbReference type="SUPFAM" id="SSF64586">
    <property type="entry name" value="C-terminal domain of ProRS"/>
    <property type="match status" value="1"/>
</dbReference>
<dbReference type="EC" id="6.1.1.15" evidence="1"/>
<feature type="compositionally biased region" description="Basic and acidic residues" evidence="10">
    <location>
        <begin position="632"/>
        <end position="643"/>
    </location>
</feature>
<evidence type="ECO:0000256" key="1">
    <source>
        <dbReference type="ARBA" id="ARBA00012831"/>
    </source>
</evidence>
<dbReference type="FunFam" id="3.30.930.10:FF:000007">
    <property type="entry name" value="Bifunctional glutamate/proline--tRNA ligase"/>
    <property type="match status" value="1"/>
</dbReference>
<dbReference type="Pfam" id="PF09180">
    <property type="entry name" value="ProRS-C_1"/>
    <property type="match status" value="1"/>
</dbReference>
<evidence type="ECO:0000256" key="5">
    <source>
        <dbReference type="ARBA" id="ARBA00022917"/>
    </source>
</evidence>
<dbReference type="InterPro" id="IPR011029">
    <property type="entry name" value="DEATH-like_dom_sf"/>
</dbReference>
<feature type="domain" description="Death" evidence="11">
    <location>
        <begin position="2023"/>
        <end position="2107"/>
    </location>
</feature>
<feature type="compositionally biased region" description="Low complexity" evidence="10">
    <location>
        <begin position="1138"/>
        <end position="1147"/>
    </location>
</feature>
<dbReference type="Gene3D" id="2.60.40.2660">
    <property type="match status" value="1"/>
</dbReference>
<feature type="compositionally biased region" description="Basic and acidic residues" evidence="10">
    <location>
        <begin position="1915"/>
        <end position="1926"/>
    </location>
</feature>
<feature type="compositionally biased region" description="Basic and acidic residues" evidence="10">
    <location>
        <begin position="655"/>
        <end position="669"/>
    </location>
</feature>
<dbReference type="SMART" id="SM00005">
    <property type="entry name" value="DEATH"/>
    <property type="match status" value="1"/>
</dbReference>
<dbReference type="PROSITE" id="PS50297">
    <property type="entry name" value="ANK_REP_REGION"/>
    <property type="match status" value="2"/>
</dbReference>
<organism evidence="13">
    <name type="scientific">Nothobranchius kadleci</name>
    <name type="common">African annual killifish</name>
    <dbReference type="NCBI Taxonomy" id="1051664"/>
    <lineage>
        <taxon>Eukaryota</taxon>
        <taxon>Metazoa</taxon>
        <taxon>Chordata</taxon>
        <taxon>Craniata</taxon>
        <taxon>Vertebrata</taxon>
        <taxon>Euteleostomi</taxon>
        <taxon>Actinopterygii</taxon>
        <taxon>Neopterygii</taxon>
        <taxon>Teleostei</taxon>
        <taxon>Neoteleostei</taxon>
        <taxon>Acanthomorphata</taxon>
        <taxon>Ovalentaria</taxon>
        <taxon>Atherinomorphae</taxon>
        <taxon>Cyprinodontiformes</taxon>
        <taxon>Nothobranchiidae</taxon>
        <taxon>Nothobranchius</taxon>
    </lineage>
</organism>
<dbReference type="PANTHER" id="PTHR43382:SF2">
    <property type="entry name" value="BIFUNCTIONAL GLUTAMATE_PROLINE--TRNA LIGASE"/>
    <property type="match status" value="1"/>
</dbReference>
<dbReference type="SUPFAM" id="SSF48403">
    <property type="entry name" value="Ankyrin repeat"/>
    <property type="match status" value="1"/>
</dbReference>
<dbReference type="Pfam" id="PF00587">
    <property type="entry name" value="tRNA-synt_2b"/>
    <property type="match status" value="1"/>
</dbReference>
<feature type="compositionally biased region" description="Polar residues" evidence="10">
    <location>
        <begin position="974"/>
        <end position="990"/>
    </location>
</feature>
<feature type="non-terminal residue" evidence="13">
    <location>
        <position position="1"/>
    </location>
</feature>
<feature type="compositionally biased region" description="Polar residues" evidence="10">
    <location>
        <begin position="2187"/>
        <end position="2198"/>
    </location>
</feature>
<feature type="region of interest" description="Disordered" evidence="10">
    <location>
        <begin position="1527"/>
        <end position="1564"/>
    </location>
</feature>
<dbReference type="InterPro" id="IPR016061">
    <property type="entry name" value="Pro-tRNA_ligase_II_C"/>
</dbReference>
<dbReference type="GO" id="GO:0005524">
    <property type="term" value="F:ATP binding"/>
    <property type="evidence" value="ECO:0007669"/>
    <property type="project" value="UniProtKB-KW"/>
</dbReference>
<evidence type="ECO:0000256" key="2">
    <source>
        <dbReference type="ARBA" id="ARBA00022598"/>
    </source>
</evidence>
<feature type="region of interest" description="Disordered" evidence="10">
    <location>
        <begin position="613"/>
        <end position="843"/>
    </location>
</feature>
<evidence type="ECO:0000256" key="7">
    <source>
        <dbReference type="ARBA" id="ARBA00029731"/>
    </source>
</evidence>
<feature type="repeat" description="ANK" evidence="9">
    <location>
        <begin position="18"/>
        <end position="50"/>
    </location>
</feature>
<dbReference type="NCBIfam" id="TIGR00408">
    <property type="entry name" value="proS_fam_I"/>
    <property type="match status" value="1"/>
</dbReference>
<feature type="region of interest" description="Disordered" evidence="10">
    <location>
        <begin position="1600"/>
        <end position="1928"/>
    </location>
</feature>
<dbReference type="Gene3D" id="1.10.533.10">
    <property type="entry name" value="Death Domain, Fas"/>
    <property type="match status" value="1"/>
</dbReference>
<feature type="compositionally biased region" description="Basic and acidic residues" evidence="10">
    <location>
        <begin position="1820"/>
        <end position="1833"/>
    </location>
</feature>
<feature type="compositionally biased region" description="Basic and acidic residues" evidence="10">
    <location>
        <begin position="736"/>
        <end position="753"/>
    </location>
</feature>
<feature type="compositionally biased region" description="Polar residues" evidence="10">
    <location>
        <begin position="1175"/>
        <end position="1185"/>
    </location>
</feature>
<dbReference type="SUPFAM" id="SSF55681">
    <property type="entry name" value="Class II aaRS and biotin synthetases"/>
    <property type="match status" value="1"/>
</dbReference>
<keyword evidence="6" id="KW-0030">Aminoacyl-tRNA synthetase</keyword>
<feature type="compositionally biased region" description="Polar residues" evidence="10">
    <location>
        <begin position="1753"/>
        <end position="1777"/>
    </location>
</feature>
<dbReference type="SUPFAM" id="SSF47986">
    <property type="entry name" value="DEATH domain"/>
    <property type="match status" value="1"/>
</dbReference>
<feature type="compositionally biased region" description="Basic and acidic residues" evidence="10">
    <location>
        <begin position="788"/>
        <end position="800"/>
    </location>
</feature>
<gene>
    <name evidence="13" type="primary">CR388002.1</name>
</gene>
<dbReference type="GO" id="GO:0005737">
    <property type="term" value="C:cytoplasm"/>
    <property type="evidence" value="ECO:0007669"/>
    <property type="project" value="InterPro"/>
</dbReference>
<feature type="repeat" description="ANK" evidence="9">
    <location>
        <begin position="51"/>
        <end position="83"/>
    </location>
</feature>
<dbReference type="CDD" id="cd00862">
    <property type="entry name" value="ProRS_anticodon_zinc"/>
    <property type="match status" value="1"/>
</dbReference>
<dbReference type="InterPro" id="IPR036621">
    <property type="entry name" value="Anticodon-bd_dom_sf"/>
</dbReference>
<dbReference type="FunFam" id="3.30.110.30:FF:000001">
    <property type="entry name" value="Bifunctional glutamate/proline--tRNA ligase"/>
    <property type="match status" value="1"/>
</dbReference>
<sequence>VTKLLLDKRASPNARALNGFTPLHIACKKNRVKVMELLVKYGASIQAITESGLTPIHVAAFMGHLNIVLLLLQNGASPDVSNIRGETALHMAARAGQPNAITVNGNTALGIARRLGYISVVDTLRVVTEEIITTTTTVTEKHKLNVPETMTEVLDVSDEEGEDTMTGDGGEYLRAEDLRELGDDSLPGQYLDGMNYLRFSLEGGRMDSSDRSFTPTHHGYSPRYEGAMDEMLTSHQVSSLTRENDRDSYRLSWGTENLDNVALPSSPIHSGRSSPCHDHGDHSSFLWEDITGTTPLTFINDCVSFTTNVSARFWLIDCRQVQESVNFSTQVYREIICVPYMAKFVIFAKTHDPIEARLRCFCMTDDKIDKTLEQQENFTEVARSRDVEVLEGKPIYADCFGNLVPLTKSGQHHVFSFFAFKENRLALFIKIRDNTQEPCGRLSFMKEPRNFRSLVQNAICNLNITLPSYCKESDSDQDEENGGTSDRYGDTATSVLKSDLIREPDLLSDVSEMKQDLIKMTAILTADTVEKSHSIRGCGLEKGTVEVSGEPLEIMEKDLEKVKEDLEKVSEILRSGTYQGEMSEERAASMAEEWVLLTDAEIEEAKKMAAKEVQEPVLRESRPNRGAPRPKAIKDSGDLKEYLLDAPVSSKGKAKKETSSHEKFTDVVLRKSTKPTTPTKVHDKPVTANIKKPMRKKGRDQEQADGSAGALLCVPTTPAPGSPKSPVIEETPIGSIKDKVKALQQKLEAEQKSKKLTGSKSSQLPVKSKPSPKAKESPKSKPAPPKSPKAESEKLEETMSVKELMQAFQTGQDPSKRKSGLFELKKTTSVSEKATKSENVESTAMAQTITSEVLKVQQVSLDSKPVQKETTLQEKETQSAPHSEPTQTIDFGNGGLDDSSDSGKHEGVADSLSASSGNGTPHLSSEDSYQHEGLATPSTSPESLSGQQTDTASASAATYLKETEKSGDSGLGTSGDQLSTELTLPVSSSKAADDHTTSESISVRMSESRPSKPQKLTKRVSETVETFLSDDDDSPDHQLALSFAGPVSTSPSQDHKGFDLPLKTQESDALSPVADDSLTISHRDSLEASPNLEEDSSHKSPDSIEPSPTRESPPHDSLESSPVEQKCHLSFQSMLDPSSTSSHPESSQAADFPQDVLRGRHLRDHEASADDDSCEQTSQMTSSGKSPLSPETPSSEEVSYEVNPRPPDCTLLCVSSKPAVIPEHPEEEDTTDNNRAIRKITPEEEMFKMAAKIKTFDEMEQDMKTKKKSREDLSSSADEKMGDNSRETITPSRESLSQSQSRLFRPTEDSKLALIIDPGNKVQPPSPFSAGLHDGTHSKEGESTTATVTSEGPHSVSDKHRSKPKLKYAPEEVVSSSTETNTITCGKGTSAATGENRTDEQKQESLIKSRENKGDNEDDQKLGVSMVKPGIQKTSSNVTDEVKGNNWGQAGASEADLCTAVATDQTKLEVSLYNAEEEDEALDLPRTESKGVTAKVDTESWSSMREDDATFAARLKDKEQKVLNLVVDRQSLQATPDTTPGRTPTEESTPTSEPNPFLFQEGKLFEMTRSGAIDMTKRSYEEEEAGFAFFQIGEQLVEEPALEEVGQEGRSAAESAIGLNLTIELQTEENEKKDKTDPEPQVPEGPDGDPIGSKTDVAKSKIPKMGILASAKPPKKDQTTLAPLEAKTDKHVNEGSVDLDKSFSEQTLTNVQTAETTVTRSVYSEQGQESSDSSPEESKSVVEAPKTTDKSKQTASHSVKKTQSTVKTQAKSASQGRGKSMIPSPSHATPSTSTPKKEATFTSESKSRIPIKAGTIKSESSVKRTESIPEKKNMVPVKKGTRRKSETDAGPSLDVRTKTSSSKAKSFCEGESTKSSPKKVLGRPLNVESARSKGFQSRLPVRGKSGQSSPSATPNKDKSKPQKESIEFFEEISDEAAKLVARLTQTKAEKEEEAVAAFSDDDSSLIDPSIIERETFPELRFPPSGDIFPIRPLWDDPVETQMQRIPDDKVQCQVDPQEEAERKEQRLAIIADHLGFSWTELARELDFSEEKINTIRAENPDSLQDQSHALLKLWSEREEHYATEATLTTRLTKINRMDIVHLIETKLNKSTDETTSHTYAEIEQTMALDHSEGFSALHEDIDSPGPSRRKEVKGRSPVSGQAVPMVSAEELSSSLSSIHETSGRIETGSNATGPLTSVQKEKQMETEGRTETTYSSQRIHKEVTDSEQLGSYKQADHLPDIPPQTITEEKYTDEHGNMVVKKITRKVIRKYVSPDGSETQDVTIEGSHQESVAVEEGDRVSRVVKRTVLHSEGEQKELTFSEPLALGSATASEFEVEPVQGRKVSKVVKMTVPKRTLRRSQMRKSRTQKRTVVRDAQGKHVHLERLDDTPDALQPDALQQHLHRLLQRYCEEEEEEGGRRAKKEENLADWYSQVITKAEMIEYYDVSGCYVLRPWSYSIWEAIKEFFDKEIRKLGVENCYFPMFVSQAALEKEKSHIADFAPEVAWVTRSGKTELAEPIAVRPTSETVMYPAYAKWVQSHRDLPIKLNQWCNVVRWEFKHPQPFLRTREFLWQEGHTAFATKEEAAEEVLQILDLYARVYEELMAIPVVKGRKTEKEKFAGGDYTTTVEAFISASGRAIQGATSHHLGQNFSKMFEIVFEDPKKPGEKQLAFQNSWGITTRTIGVLTMVHGDNMGLVLPPRVACLQVVIIPCGITAALPEQEKDALLALCSTYLSRLLDAGVRVKTDLRENYSPGWKFNHWELKGVPVRLEVGPKDMQQKHCVAVRRDSGEKVKIPEAEVEKKLVTMLEDIQNSLFKKASDDLQSHMVAADTMEQFQKDLDQGRIVQIPFCGGIECEDWIKKTTAKDQDLEPGAPSMGAKSLCIPFSPLKTLQPGQMCVSGKEPAQHYTLFGRSY</sequence>
<dbReference type="SUPFAM" id="SSF52954">
    <property type="entry name" value="Class II aaRS ABD-related"/>
    <property type="match status" value="1"/>
</dbReference>
<evidence type="ECO:0000256" key="4">
    <source>
        <dbReference type="ARBA" id="ARBA00022840"/>
    </source>
</evidence>
<dbReference type="CDD" id="cd00778">
    <property type="entry name" value="ProRS_core_arch_euk"/>
    <property type="match status" value="1"/>
</dbReference>
<feature type="compositionally biased region" description="Low complexity" evidence="10">
    <location>
        <begin position="1724"/>
        <end position="1733"/>
    </location>
</feature>
<keyword evidence="4" id="KW-0067">ATP-binding</keyword>
<accession>A0A1A8E5S8</accession>
<evidence type="ECO:0000259" key="11">
    <source>
        <dbReference type="PROSITE" id="PS50017"/>
    </source>
</evidence>
<dbReference type="InterPro" id="IPR036770">
    <property type="entry name" value="Ankyrin_rpt-contain_sf"/>
</dbReference>
<proteinExistence type="inferred from homology"/>
<feature type="region of interest" description="Disordered" evidence="10">
    <location>
        <begin position="861"/>
        <end position="1243"/>
    </location>
</feature>
<dbReference type="InterPro" id="IPR002314">
    <property type="entry name" value="aa-tRNA-synt_IIb"/>
</dbReference>
<feature type="compositionally biased region" description="Basic and acidic residues" evidence="10">
    <location>
        <begin position="613"/>
        <end position="623"/>
    </location>
</feature>
<feature type="domain" description="Aminoacyl-transfer RNA synthetases class-II family profile" evidence="12">
    <location>
        <begin position="2448"/>
        <end position="2699"/>
    </location>
</feature>
<dbReference type="PANTHER" id="PTHR43382">
    <property type="entry name" value="PROLYL-TRNA SYNTHETASE"/>
    <property type="match status" value="1"/>
</dbReference>
<comment type="catalytic activity">
    <reaction evidence="8">
        <text>tRNA(Pro) + L-proline + ATP = L-prolyl-tRNA(Pro) + AMP + diphosphate</text>
        <dbReference type="Rhea" id="RHEA:14305"/>
        <dbReference type="Rhea" id="RHEA-COMP:9700"/>
        <dbReference type="Rhea" id="RHEA-COMP:9702"/>
        <dbReference type="ChEBI" id="CHEBI:30616"/>
        <dbReference type="ChEBI" id="CHEBI:33019"/>
        <dbReference type="ChEBI" id="CHEBI:60039"/>
        <dbReference type="ChEBI" id="CHEBI:78442"/>
        <dbReference type="ChEBI" id="CHEBI:78532"/>
        <dbReference type="ChEBI" id="CHEBI:456215"/>
        <dbReference type="EC" id="6.1.1.15"/>
    </reaction>
</comment>
<dbReference type="Pfam" id="PF17809">
    <property type="entry name" value="UPA_2"/>
    <property type="match status" value="1"/>
</dbReference>
<dbReference type="GO" id="GO:0006433">
    <property type="term" value="P:prolyl-tRNA aminoacylation"/>
    <property type="evidence" value="ECO:0007669"/>
    <property type="project" value="InterPro"/>
</dbReference>
<feature type="compositionally biased region" description="Basic and acidic residues" evidence="10">
    <location>
        <begin position="1686"/>
        <end position="1703"/>
    </location>
</feature>
<dbReference type="GO" id="GO:0004827">
    <property type="term" value="F:proline-tRNA ligase activity"/>
    <property type="evidence" value="ECO:0007669"/>
    <property type="project" value="UniProtKB-EC"/>
</dbReference>
<feature type="region of interest" description="Disordered" evidence="10">
    <location>
        <begin position="1477"/>
        <end position="1503"/>
    </location>
</feature>
<feature type="compositionally biased region" description="Low complexity" evidence="10">
    <location>
        <begin position="1292"/>
        <end position="1303"/>
    </location>
</feature>
<feature type="region of interest" description="Disordered" evidence="10">
    <location>
        <begin position="2138"/>
        <end position="2217"/>
    </location>
</feature>
<feature type="compositionally biased region" description="Low complexity" evidence="10">
    <location>
        <begin position="2167"/>
        <end position="2177"/>
    </location>
</feature>
<dbReference type="FunFam" id="3.40.50.800:FF:000005">
    <property type="entry name" value="bifunctional glutamate/proline--tRNA ligase"/>
    <property type="match status" value="1"/>
</dbReference>
<dbReference type="FunFam" id="2.60.40.2660:FF:000001">
    <property type="entry name" value="Ankyrin-3 isoform 2"/>
    <property type="match status" value="1"/>
</dbReference>
<dbReference type="InterPro" id="IPR002316">
    <property type="entry name" value="Pro-tRNA-ligase_IIa"/>
</dbReference>
<feature type="compositionally biased region" description="Polar residues" evidence="10">
    <location>
        <begin position="878"/>
        <end position="890"/>
    </location>
</feature>
<dbReference type="EMBL" id="HAEA01013350">
    <property type="protein sequence ID" value="SBQ41830.1"/>
    <property type="molecule type" value="Transcribed_RNA"/>
</dbReference>
<dbReference type="PROSITE" id="PS50088">
    <property type="entry name" value="ANK_REPEAT"/>
    <property type="match status" value="2"/>
</dbReference>
<dbReference type="InterPro" id="IPR004499">
    <property type="entry name" value="Pro-tRNA-ligase_IIa_arc-type"/>
</dbReference>
<dbReference type="Gene3D" id="1.25.40.20">
    <property type="entry name" value="Ankyrin repeat-containing domain"/>
    <property type="match status" value="1"/>
</dbReference>
<feature type="compositionally biased region" description="Low complexity" evidence="10">
    <location>
        <begin position="1538"/>
        <end position="1556"/>
    </location>
</feature>
<feature type="compositionally biased region" description="Polar residues" evidence="10">
    <location>
        <begin position="1343"/>
        <end position="1352"/>
    </location>
</feature>
<dbReference type="GO" id="GO:0017101">
    <property type="term" value="C:aminoacyl-tRNA synthetase multienzyme complex"/>
    <property type="evidence" value="ECO:0007669"/>
    <property type="project" value="TreeGrafter"/>
</dbReference>
<dbReference type="Gene3D" id="2.60.220.30">
    <property type="match status" value="1"/>
</dbReference>
<dbReference type="PROSITE" id="PS50862">
    <property type="entry name" value="AA_TRNA_LIGASE_II"/>
    <property type="match status" value="1"/>
</dbReference>
<dbReference type="InterPro" id="IPR004154">
    <property type="entry name" value="Anticodon-bd"/>
</dbReference>